<feature type="region of interest" description="Disordered" evidence="1">
    <location>
        <begin position="30"/>
        <end position="70"/>
    </location>
</feature>
<name>A0AAN8PLW4_POLSC</name>
<feature type="non-terminal residue" evidence="2">
    <location>
        <position position="1"/>
    </location>
</feature>
<organism evidence="2 3">
    <name type="scientific">Polyplax serrata</name>
    <name type="common">Common mouse louse</name>
    <dbReference type="NCBI Taxonomy" id="468196"/>
    <lineage>
        <taxon>Eukaryota</taxon>
        <taxon>Metazoa</taxon>
        <taxon>Ecdysozoa</taxon>
        <taxon>Arthropoda</taxon>
        <taxon>Hexapoda</taxon>
        <taxon>Insecta</taxon>
        <taxon>Pterygota</taxon>
        <taxon>Neoptera</taxon>
        <taxon>Paraneoptera</taxon>
        <taxon>Psocodea</taxon>
        <taxon>Troctomorpha</taxon>
        <taxon>Phthiraptera</taxon>
        <taxon>Anoplura</taxon>
        <taxon>Polyplacidae</taxon>
        <taxon>Polyplax</taxon>
    </lineage>
</organism>
<proteinExistence type="predicted"/>
<dbReference type="AlphaFoldDB" id="A0AAN8PLW4"/>
<evidence type="ECO:0000313" key="3">
    <source>
        <dbReference type="Proteomes" id="UP001372834"/>
    </source>
</evidence>
<evidence type="ECO:0000256" key="1">
    <source>
        <dbReference type="SAM" id="MobiDB-lite"/>
    </source>
</evidence>
<protein>
    <submittedName>
        <fullName evidence="2">Uncharacterized protein</fullName>
    </submittedName>
</protein>
<gene>
    <name evidence="2" type="ORF">RUM43_002069</name>
</gene>
<comment type="caution">
    <text evidence="2">The sequence shown here is derived from an EMBL/GenBank/DDBJ whole genome shotgun (WGS) entry which is preliminary data.</text>
</comment>
<dbReference type="EMBL" id="JAWJWE010000036">
    <property type="protein sequence ID" value="KAK6628257.1"/>
    <property type="molecule type" value="Genomic_DNA"/>
</dbReference>
<reference evidence="2 3" key="1">
    <citation type="submission" date="2023-10" db="EMBL/GenBank/DDBJ databases">
        <title>Genomes of two closely related lineages of the louse Polyplax serrata with different host specificities.</title>
        <authorList>
            <person name="Martinu J."/>
            <person name="Tarabai H."/>
            <person name="Stefka J."/>
            <person name="Hypsa V."/>
        </authorList>
    </citation>
    <scope>NUCLEOTIDE SEQUENCE [LARGE SCALE GENOMIC DNA]</scope>
    <source>
        <strain evidence="2">HR10_N</strain>
    </source>
</reference>
<dbReference type="Proteomes" id="UP001372834">
    <property type="component" value="Unassembled WGS sequence"/>
</dbReference>
<sequence>VTKKKKKTPHSKMIGIGDHYPCRRDRIRRSEDEESLCVQKGSHTTKAEPTDRPVSVFFGGRSVSERMESY</sequence>
<evidence type="ECO:0000313" key="2">
    <source>
        <dbReference type="EMBL" id="KAK6628257.1"/>
    </source>
</evidence>
<accession>A0AAN8PLW4</accession>